<dbReference type="InParanoid" id="A0A7C8MWS6"/>
<organism evidence="11 12">
    <name type="scientific">Xylaria multiplex</name>
    <dbReference type="NCBI Taxonomy" id="323545"/>
    <lineage>
        <taxon>Eukaryota</taxon>
        <taxon>Fungi</taxon>
        <taxon>Dikarya</taxon>
        <taxon>Ascomycota</taxon>
        <taxon>Pezizomycotina</taxon>
        <taxon>Sordariomycetes</taxon>
        <taxon>Xylariomycetidae</taxon>
        <taxon>Xylariales</taxon>
        <taxon>Xylariaceae</taxon>
        <taxon>Xylaria</taxon>
    </lineage>
</organism>
<evidence type="ECO:0000256" key="9">
    <source>
        <dbReference type="ARBA" id="ARBA00048940"/>
    </source>
</evidence>
<gene>
    <name evidence="11" type="ORF">GQX73_g3230</name>
</gene>
<dbReference type="SMART" id="SM01250">
    <property type="entry name" value="KAT11"/>
    <property type="match status" value="1"/>
</dbReference>
<protein>
    <recommendedName>
        <fullName evidence="2">histone acetyltransferase</fullName>
        <ecNumber evidence="2">2.3.1.48</ecNumber>
    </recommendedName>
</protein>
<name>A0A7C8MWS6_9PEZI</name>
<evidence type="ECO:0000256" key="8">
    <source>
        <dbReference type="ARBA" id="ARBA00023242"/>
    </source>
</evidence>
<keyword evidence="6" id="KW-0805">Transcription regulation</keyword>
<dbReference type="FunCoup" id="A0A7C8MWS6">
    <property type="interactions" value="24"/>
</dbReference>
<dbReference type="GO" id="GO:0005634">
    <property type="term" value="C:nucleus"/>
    <property type="evidence" value="ECO:0007669"/>
    <property type="project" value="UniProtKB-SubCell"/>
</dbReference>
<dbReference type="OrthoDB" id="3361892at2759"/>
<dbReference type="InterPro" id="IPR016849">
    <property type="entry name" value="Rtt109"/>
</dbReference>
<evidence type="ECO:0000256" key="2">
    <source>
        <dbReference type="ARBA" id="ARBA00013184"/>
    </source>
</evidence>
<keyword evidence="3" id="KW-0808">Transferase</keyword>
<feature type="compositionally biased region" description="Low complexity" evidence="10">
    <location>
        <begin position="376"/>
        <end position="396"/>
    </location>
</feature>
<dbReference type="InterPro" id="IPR013178">
    <property type="entry name" value="Histone_AcTrfase_Rtt109/CBP"/>
</dbReference>
<keyword evidence="7" id="KW-0804">Transcription</keyword>
<dbReference type="GO" id="GO:0006355">
    <property type="term" value="P:regulation of DNA-templated transcription"/>
    <property type="evidence" value="ECO:0007669"/>
    <property type="project" value="InterPro"/>
</dbReference>
<evidence type="ECO:0000313" key="11">
    <source>
        <dbReference type="EMBL" id="KAF2970353.1"/>
    </source>
</evidence>
<keyword evidence="12" id="KW-1185">Reference proteome</keyword>
<dbReference type="EC" id="2.3.1.48" evidence="2"/>
<evidence type="ECO:0000256" key="4">
    <source>
        <dbReference type="ARBA" id="ARBA00022763"/>
    </source>
</evidence>
<dbReference type="PANTHER" id="PTHR31571">
    <property type="entry name" value="ALTERED INHERITANCE OF MITOCHONDRIA PROTEIN 6"/>
    <property type="match status" value="1"/>
</dbReference>
<evidence type="ECO:0000256" key="7">
    <source>
        <dbReference type="ARBA" id="ARBA00023163"/>
    </source>
</evidence>
<accession>A0A7C8MWS6</accession>
<keyword evidence="4" id="KW-0227">DNA damage</keyword>
<dbReference type="AlphaFoldDB" id="A0A7C8MWS6"/>
<comment type="subcellular location">
    <subcellularLocation>
        <location evidence="1">Nucleus</location>
    </subcellularLocation>
</comment>
<dbReference type="EMBL" id="WUBL01000024">
    <property type="protein sequence ID" value="KAF2970353.1"/>
    <property type="molecule type" value="Genomic_DNA"/>
</dbReference>
<reference evidence="11 12" key="1">
    <citation type="submission" date="2019-12" db="EMBL/GenBank/DDBJ databases">
        <title>Draft genome sequence of the ascomycete Xylaria multiplex DSM 110363.</title>
        <authorList>
            <person name="Buettner E."/>
            <person name="Kellner H."/>
        </authorList>
    </citation>
    <scope>NUCLEOTIDE SEQUENCE [LARGE SCALE GENOMIC DNA]</scope>
    <source>
        <strain evidence="11 12">DSM 110363</strain>
    </source>
</reference>
<dbReference type="PANTHER" id="PTHR31571:SF2">
    <property type="entry name" value="HISTONE ACETYLTRANSFERASE RTT109"/>
    <property type="match status" value="1"/>
</dbReference>
<feature type="compositionally biased region" description="Polar residues" evidence="10">
    <location>
        <begin position="364"/>
        <end position="375"/>
    </location>
</feature>
<feature type="region of interest" description="Disordered" evidence="10">
    <location>
        <begin position="332"/>
        <end position="418"/>
    </location>
</feature>
<evidence type="ECO:0000256" key="1">
    <source>
        <dbReference type="ARBA" id="ARBA00004123"/>
    </source>
</evidence>
<dbReference type="InterPro" id="IPR051236">
    <property type="entry name" value="HAT_RTT109-like"/>
</dbReference>
<evidence type="ECO:0000256" key="3">
    <source>
        <dbReference type="ARBA" id="ARBA00022679"/>
    </source>
</evidence>
<comment type="caution">
    <text evidence="11">The sequence shown here is derived from an EMBL/GenBank/DDBJ whole genome shotgun (WGS) entry which is preliminary data.</text>
</comment>
<dbReference type="GO" id="GO:0032931">
    <property type="term" value="F:histone H3K56 acetyltransferase activity"/>
    <property type="evidence" value="ECO:0007669"/>
    <property type="project" value="TreeGrafter"/>
</dbReference>
<evidence type="ECO:0000256" key="10">
    <source>
        <dbReference type="SAM" id="MobiDB-lite"/>
    </source>
</evidence>
<keyword evidence="5" id="KW-0007">Acetylation</keyword>
<keyword evidence="8" id="KW-0539">Nucleus</keyword>
<evidence type="ECO:0000256" key="6">
    <source>
        <dbReference type="ARBA" id="ARBA00023015"/>
    </source>
</evidence>
<dbReference type="Pfam" id="PF08214">
    <property type="entry name" value="HAT_KAT11"/>
    <property type="match status" value="1"/>
</dbReference>
<feature type="compositionally biased region" description="Polar residues" evidence="10">
    <location>
        <begin position="332"/>
        <end position="347"/>
    </location>
</feature>
<feature type="region of interest" description="Disordered" evidence="10">
    <location>
        <begin position="519"/>
        <end position="547"/>
    </location>
</feature>
<dbReference type="GO" id="GO:0006974">
    <property type="term" value="P:DNA damage response"/>
    <property type="evidence" value="ECO:0007669"/>
    <property type="project" value="UniProtKB-KW"/>
</dbReference>
<dbReference type="Proteomes" id="UP000481858">
    <property type="component" value="Unassembled WGS sequence"/>
</dbReference>
<comment type="catalytic activity">
    <reaction evidence="9">
        <text>L-lysyl-[histone] + acetyl-CoA = N(6)-acetyl-L-lysyl-[histone] + CoA + H(+)</text>
        <dbReference type="Rhea" id="RHEA:21992"/>
        <dbReference type="Rhea" id="RHEA-COMP:9845"/>
        <dbReference type="Rhea" id="RHEA-COMP:11338"/>
        <dbReference type="ChEBI" id="CHEBI:15378"/>
        <dbReference type="ChEBI" id="CHEBI:29969"/>
        <dbReference type="ChEBI" id="CHEBI:57287"/>
        <dbReference type="ChEBI" id="CHEBI:57288"/>
        <dbReference type="ChEBI" id="CHEBI:61930"/>
        <dbReference type="EC" id="2.3.1.48"/>
    </reaction>
    <physiologicalReaction direction="left-to-right" evidence="9">
        <dbReference type="Rhea" id="RHEA:21993"/>
    </physiologicalReaction>
</comment>
<dbReference type="PROSITE" id="PS51728">
    <property type="entry name" value="RTT109_HAT"/>
    <property type="match status" value="1"/>
</dbReference>
<evidence type="ECO:0000313" key="12">
    <source>
        <dbReference type="Proteomes" id="UP000481858"/>
    </source>
</evidence>
<proteinExistence type="predicted"/>
<feature type="compositionally biased region" description="Basic residues" evidence="10">
    <location>
        <begin position="397"/>
        <end position="407"/>
    </location>
</feature>
<evidence type="ECO:0000256" key="5">
    <source>
        <dbReference type="ARBA" id="ARBA00022990"/>
    </source>
</evidence>
<sequence length="547" mass="60839">MTSISPPAPQTRDSPLVKALAQALPKDFHCTAWHLSTTPTITEALCCPPALNSTSINRPIKPLKTYCEKHFLAVSITDPTKAQDVLVLGLEIFVYTTSFSTAIFVAKADSTGYLQPQSTPKGFSSIRAITVAFLNFLIEHRRRPSKQLIINLFARAQSQYLFPGSVKNDKKHILDDRGLIKWWCKALNPFLEDDAQNNPARNWDRVHGYLLVPGLDDYETRAFVPRSEDATRNWSLGHPLELISPYTKDSTNYGNVPPRCLIPTYPDDPKARFVEELEESTSETTKLARGWKTPKTLDQFWEMMAFRQECSSGRMTGFVWLVFEPPPTSTYSQHPYSNTAGSNSADSLPTPAASLRGTPDHADSPSTPKKSNKNNPPSLGILTSSPSISISASSKPPRQKCRAKKVLKGPILPRQPRVKTNRVKFPNRIETPYYYWPDAGRGRVVLDDNGYKRAVELLLHLEFKGLEQAIASTSRWTGEVNMGEDWALPIIGEKVIPDKSAASAHLKTVNNLAGSIQRKRKSEDKLSKGNASASINTLDGGLVRKKK</sequence>